<reference evidence="2 3" key="1">
    <citation type="submission" date="2020-08" db="EMBL/GenBank/DDBJ databases">
        <title>Sequencing the genomes of 1000 actinobacteria strains.</title>
        <authorList>
            <person name="Klenk H.-P."/>
        </authorList>
    </citation>
    <scope>NUCLEOTIDE SEQUENCE [LARGE SCALE GENOMIC DNA]</scope>
    <source>
        <strain evidence="2 3">DSM 44320</strain>
    </source>
</reference>
<dbReference type="EMBL" id="JACIBV010000001">
    <property type="protein sequence ID" value="MBB3730232.1"/>
    <property type="molecule type" value="Genomic_DNA"/>
</dbReference>
<sequence>MKQPWRPDPEPLETNDRAAVLGGTALWALALVVLLIVRPAPENAWWIWTCVAGIVFGGFGYWFVGRKRRKDLPADEAPVEPVLGMGPPDHQA</sequence>
<evidence type="ECO:0000256" key="1">
    <source>
        <dbReference type="SAM" id="Phobius"/>
    </source>
</evidence>
<evidence type="ECO:0000313" key="3">
    <source>
        <dbReference type="Proteomes" id="UP000579945"/>
    </source>
</evidence>
<evidence type="ECO:0000313" key="2">
    <source>
        <dbReference type="EMBL" id="MBB3730232.1"/>
    </source>
</evidence>
<keyword evidence="1" id="KW-1133">Transmembrane helix</keyword>
<keyword evidence="1" id="KW-0812">Transmembrane</keyword>
<dbReference type="InterPro" id="IPR019681">
    <property type="entry name" value="DUF2530"/>
</dbReference>
<feature type="transmembrane region" description="Helical" evidence="1">
    <location>
        <begin position="45"/>
        <end position="64"/>
    </location>
</feature>
<name>A0A7W5VLQ3_9ACTN</name>
<gene>
    <name evidence="2" type="ORF">FHR33_006092</name>
</gene>
<dbReference type="AlphaFoldDB" id="A0A7W5VLQ3"/>
<organism evidence="2 3">
    <name type="scientific">Nonomuraea dietziae</name>
    <dbReference type="NCBI Taxonomy" id="65515"/>
    <lineage>
        <taxon>Bacteria</taxon>
        <taxon>Bacillati</taxon>
        <taxon>Actinomycetota</taxon>
        <taxon>Actinomycetes</taxon>
        <taxon>Streptosporangiales</taxon>
        <taxon>Streptosporangiaceae</taxon>
        <taxon>Nonomuraea</taxon>
    </lineage>
</organism>
<keyword evidence="3" id="KW-1185">Reference proteome</keyword>
<keyword evidence="1" id="KW-0472">Membrane</keyword>
<protein>
    <submittedName>
        <fullName evidence="2">Amino acid transporter</fullName>
    </submittedName>
</protein>
<dbReference type="Proteomes" id="UP000579945">
    <property type="component" value="Unassembled WGS sequence"/>
</dbReference>
<dbReference type="GeneID" id="95396318"/>
<accession>A0A7W5VLQ3</accession>
<comment type="caution">
    <text evidence="2">The sequence shown here is derived from an EMBL/GenBank/DDBJ whole genome shotgun (WGS) entry which is preliminary data.</text>
</comment>
<proteinExistence type="predicted"/>
<feature type="transmembrane region" description="Helical" evidence="1">
    <location>
        <begin position="20"/>
        <end position="39"/>
    </location>
</feature>
<dbReference type="RefSeq" id="WP_312895778.1">
    <property type="nucleotide sequence ID" value="NZ_JACIBV010000001.1"/>
</dbReference>
<dbReference type="Pfam" id="PF10745">
    <property type="entry name" value="DUF2530"/>
    <property type="match status" value="1"/>
</dbReference>